<gene>
    <name evidence="1" type="ORF">MCOR_38823</name>
</gene>
<evidence type="ECO:0000313" key="1">
    <source>
        <dbReference type="EMBL" id="CAC5405106.1"/>
    </source>
</evidence>
<dbReference type="AlphaFoldDB" id="A0A6J8DAU6"/>
<proteinExistence type="predicted"/>
<reference evidence="1 2" key="1">
    <citation type="submission" date="2020-06" db="EMBL/GenBank/DDBJ databases">
        <authorList>
            <person name="Li R."/>
            <person name="Bekaert M."/>
        </authorList>
    </citation>
    <scope>NUCLEOTIDE SEQUENCE [LARGE SCALE GENOMIC DNA]</scope>
    <source>
        <strain evidence="2">wild</strain>
    </source>
</reference>
<name>A0A6J8DAU6_MYTCO</name>
<dbReference type="OrthoDB" id="6277121at2759"/>
<evidence type="ECO:0000313" key="2">
    <source>
        <dbReference type="Proteomes" id="UP000507470"/>
    </source>
</evidence>
<dbReference type="Proteomes" id="UP000507470">
    <property type="component" value="Unassembled WGS sequence"/>
</dbReference>
<accession>A0A6J8DAU6</accession>
<sequence>MQRPRKQKDPDTYDGKHTKWPYKMCHFEQVALWNRWSEDEMAAQLTMCLRGNAQRALSELSREELFNFERLKRSVTQRNRRRKGEESAIQVNIRESLIIEQYISGLPNLELKACQLCHQTSLDREISLALEFEAFAGIQIKPFARKPKDEDISPICTSIKANSESDNDSSQTSMFSKLIEEGEIRGDFYGKQEGCLEPLAEFKGDIHLLMPKSGVNLSKSKVVFSILNPTSDQRILKKNVQVGSVQPIEQVLNCNLESNSLINENINLPEIVLPEHLQPLVERY</sequence>
<organism evidence="1 2">
    <name type="scientific">Mytilus coruscus</name>
    <name type="common">Sea mussel</name>
    <dbReference type="NCBI Taxonomy" id="42192"/>
    <lineage>
        <taxon>Eukaryota</taxon>
        <taxon>Metazoa</taxon>
        <taxon>Spiralia</taxon>
        <taxon>Lophotrochozoa</taxon>
        <taxon>Mollusca</taxon>
        <taxon>Bivalvia</taxon>
        <taxon>Autobranchia</taxon>
        <taxon>Pteriomorphia</taxon>
        <taxon>Mytilida</taxon>
        <taxon>Mytiloidea</taxon>
        <taxon>Mytilidae</taxon>
        <taxon>Mytilinae</taxon>
        <taxon>Mytilus</taxon>
    </lineage>
</organism>
<dbReference type="EMBL" id="CACVKT020007064">
    <property type="protein sequence ID" value="CAC5405106.1"/>
    <property type="molecule type" value="Genomic_DNA"/>
</dbReference>
<protein>
    <submittedName>
        <fullName evidence="1">Uncharacterized protein</fullName>
    </submittedName>
</protein>
<keyword evidence="2" id="KW-1185">Reference proteome</keyword>